<name>A0A427AU00_ENSVE</name>
<dbReference type="Proteomes" id="UP000287651">
    <property type="component" value="Unassembled WGS sequence"/>
</dbReference>
<dbReference type="AlphaFoldDB" id="A0A427AU00"/>
<accession>A0A427AU00</accession>
<sequence length="106" mass="12463">MMWGGIATVSVAGFFVFGCKVSRLRRFACSPLSCNYLLLFSLYVYFCHDLQIGNIRNFLSSILENFSKKMEKREYSVEKYNEVIVDLLRFLGEIMMWKCAIYVRNE</sequence>
<gene>
    <name evidence="1" type="ORF">B296_00005185</name>
</gene>
<dbReference type="EMBL" id="AMZH03001358">
    <property type="protein sequence ID" value="RRT79597.1"/>
    <property type="molecule type" value="Genomic_DNA"/>
</dbReference>
<evidence type="ECO:0000313" key="1">
    <source>
        <dbReference type="EMBL" id="RRT79597.1"/>
    </source>
</evidence>
<comment type="caution">
    <text evidence="1">The sequence shown here is derived from an EMBL/GenBank/DDBJ whole genome shotgun (WGS) entry which is preliminary data.</text>
</comment>
<evidence type="ECO:0000313" key="2">
    <source>
        <dbReference type="Proteomes" id="UP000287651"/>
    </source>
</evidence>
<organism evidence="1 2">
    <name type="scientific">Ensete ventricosum</name>
    <name type="common">Abyssinian banana</name>
    <name type="synonym">Musa ensete</name>
    <dbReference type="NCBI Taxonomy" id="4639"/>
    <lineage>
        <taxon>Eukaryota</taxon>
        <taxon>Viridiplantae</taxon>
        <taxon>Streptophyta</taxon>
        <taxon>Embryophyta</taxon>
        <taxon>Tracheophyta</taxon>
        <taxon>Spermatophyta</taxon>
        <taxon>Magnoliopsida</taxon>
        <taxon>Liliopsida</taxon>
        <taxon>Zingiberales</taxon>
        <taxon>Musaceae</taxon>
        <taxon>Ensete</taxon>
    </lineage>
</organism>
<protein>
    <submittedName>
        <fullName evidence="1">Uncharacterized protein</fullName>
    </submittedName>
</protein>
<proteinExistence type="predicted"/>
<reference evidence="1 2" key="1">
    <citation type="journal article" date="2014" name="Agronomy (Basel)">
        <title>A Draft Genome Sequence for Ensete ventricosum, the Drought-Tolerant Tree Against Hunger.</title>
        <authorList>
            <person name="Harrison J."/>
            <person name="Moore K.A."/>
            <person name="Paszkiewicz K."/>
            <person name="Jones T."/>
            <person name="Grant M."/>
            <person name="Ambacheew D."/>
            <person name="Muzemil S."/>
            <person name="Studholme D.J."/>
        </authorList>
    </citation>
    <scope>NUCLEOTIDE SEQUENCE [LARGE SCALE GENOMIC DNA]</scope>
</reference>